<name>A0A7R9D456_TIMPO</name>
<evidence type="ECO:0000313" key="1">
    <source>
        <dbReference type="EMBL" id="CAD7407782.1"/>
    </source>
</evidence>
<protein>
    <submittedName>
        <fullName evidence="1">Uncharacterized protein</fullName>
    </submittedName>
</protein>
<sequence length="219" mass="24272">MRIKSPNSSIVAVGTFLQLRAQASIGRNCYNFVKVLLLLAPRWAPSSLSLSLVMVSSKTCVSRDPCDWRSNEGKVSFGDEEELNIWLKMWRGKRGSPTWGRSVCSFLSSLGISGLSCYGCVVGVHFRSNGRRRREDLPECFVGAERRGGRETMPECFVDGSLLVDLVDDDAKIIPSYSQLLQYSSFSRTDLSILFLAPGTKDKAVYQDLNNDGSPVPDM</sequence>
<gene>
    <name evidence="1" type="ORF">TPSB3V08_LOCUS6059</name>
</gene>
<dbReference type="EMBL" id="OD003414">
    <property type="protein sequence ID" value="CAD7407782.1"/>
    <property type="molecule type" value="Genomic_DNA"/>
</dbReference>
<accession>A0A7R9D456</accession>
<proteinExistence type="predicted"/>
<reference evidence="1" key="1">
    <citation type="submission" date="2020-11" db="EMBL/GenBank/DDBJ databases">
        <authorList>
            <person name="Tran Van P."/>
        </authorList>
    </citation>
    <scope>NUCLEOTIDE SEQUENCE</scope>
</reference>
<organism evidence="1">
    <name type="scientific">Timema poppense</name>
    <name type="common">Walking stick</name>
    <dbReference type="NCBI Taxonomy" id="170557"/>
    <lineage>
        <taxon>Eukaryota</taxon>
        <taxon>Metazoa</taxon>
        <taxon>Ecdysozoa</taxon>
        <taxon>Arthropoda</taxon>
        <taxon>Hexapoda</taxon>
        <taxon>Insecta</taxon>
        <taxon>Pterygota</taxon>
        <taxon>Neoptera</taxon>
        <taxon>Polyneoptera</taxon>
        <taxon>Phasmatodea</taxon>
        <taxon>Timematodea</taxon>
        <taxon>Timematoidea</taxon>
        <taxon>Timematidae</taxon>
        <taxon>Timema</taxon>
    </lineage>
</organism>
<dbReference type="AlphaFoldDB" id="A0A7R9D456"/>